<feature type="domain" description="SWIM-type" evidence="2">
    <location>
        <begin position="48"/>
        <end position="88"/>
    </location>
</feature>
<sequence length="105" mass="12522">MTGIWQKMERDRMLTPEFRACIERVYGERGRKALEAVDAGQVKRYLDFFVVVGRSSEYIVEGDFCTCSDFLFRGRECWHILAVRIAERTGLYESYDLWYQDTWKT</sequence>
<keyword evidence="1" id="KW-0863">Zinc-finger</keyword>
<dbReference type="OrthoDB" id="31559at2157"/>
<dbReference type="InterPro" id="IPR007527">
    <property type="entry name" value="Znf_SWIM"/>
</dbReference>
<evidence type="ECO:0000256" key="1">
    <source>
        <dbReference type="PROSITE-ProRule" id="PRU00325"/>
    </source>
</evidence>
<comment type="caution">
    <text evidence="3">The sequence shown here is derived from an EMBL/GenBank/DDBJ whole genome shotgun (WGS) entry which is preliminary data.</text>
</comment>
<evidence type="ECO:0000259" key="2">
    <source>
        <dbReference type="PROSITE" id="PS50966"/>
    </source>
</evidence>
<name>A0A0H1QY16_9EURY</name>
<keyword evidence="4" id="KW-1185">Reference proteome</keyword>
<organism evidence="3 4">
    <name type="scientific">Methanoculleus sediminis</name>
    <dbReference type="NCBI Taxonomy" id="1550566"/>
    <lineage>
        <taxon>Archaea</taxon>
        <taxon>Methanobacteriati</taxon>
        <taxon>Methanobacteriota</taxon>
        <taxon>Stenosarchaea group</taxon>
        <taxon>Methanomicrobia</taxon>
        <taxon>Methanomicrobiales</taxon>
        <taxon>Methanomicrobiaceae</taxon>
        <taxon>Methanoculleus</taxon>
    </lineage>
</organism>
<keyword evidence="1" id="KW-0862">Zinc</keyword>
<proteinExistence type="predicted"/>
<keyword evidence="1" id="KW-0479">Metal-binding</keyword>
<dbReference type="Proteomes" id="UP000035301">
    <property type="component" value="Unassembled WGS sequence"/>
</dbReference>
<dbReference type="STRING" id="1550566.SZ63_09375"/>
<dbReference type="RefSeq" id="WP_048184560.1">
    <property type="nucleotide sequence ID" value="NZ_JXOJ01000004.1"/>
</dbReference>
<dbReference type="EMBL" id="JXOJ01000004">
    <property type="protein sequence ID" value="KLK87813.1"/>
    <property type="molecule type" value="Genomic_DNA"/>
</dbReference>
<dbReference type="PATRIC" id="fig|1550566.3.peg.2037"/>
<gene>
    <name evidence="3" type="ORF">SZ63_09375</name>
</gene>
<protein>
    <submittedName>
        <fullName evidence="3">SWIM zinc finger-containing protein</fullName>
    </submittedName>
</protein>
<reference evidence="3 4" key="1">
    <citation type="journal article" date="2015" name="Int. J. Syst. Evol. Microbiol.">
        <title>Methanoculleus sediminis sp. nov., a methanogen from sediments near a submarine mud volcano.</title>
        <authorList>
            <person name="Chen S.C."/>
            <person name="Chen M.F."/>
            <person name="Lai M.C."/>
            <person name="Weng C.Y."/>
            <person name="Wu S.Y."/>
            <person name="Lin S."/>
            <person name="Yang T.F."/>
            <person name="Chen P.C."/>
        </authorList>
    </citation>
    <scope>NUCLEOTIDE SEQUENCE [LARGE SCALE GENOMIC DNA]</scope>
    <source>
        <strain evidence="3 4">S3Fa</strain>
    </source>
</reference>
<evidence type="ECO:0000313" key="4">
    <source>
        <dbReference type="Proteomes" id="UP000035301"/>
    </source>
</evidence>
<dbReference type="Pfam" id="PF04434">
    <property type="entry name" value="SWIM"/>
    <property type="match status" value="1"/>
</dbReference>
<dbReference type="GO" id="GO:0008270">
    <property type="term" value="F:zinc ion binding"/>
    <property type="evidence" value="ECO:0007669"/>
    <property type="project" value="UniProtKB-KW"/>
</dbReference>
<accession>A0A0H1QY16</accession>
<dbReference type="AlphaFoldDB" id="A0A0H1QY16"/>
<dbReference type="PROSITE" id="PS50966">
    <property type="entry name" value="ZF_SWIM"/>
    <property type="match status" value="1"/>
</dbReference>
<evidence type="ECO:0000313" key="3">
    <source>
        <dbReference type="EMBL" id="KLK87813.1"/>
    </source>
</evidence>